<dbReference type="Proteomes" id="UP000192678">
    <property type="component" value="Unassembled WGS sequence"/>
</dbReference>
<evidence type="ECO:0000313" key="3">
    <source>
        <dbReference type="Proteomes" id="UP000192678"/>
    </source>
</evidence>
<dbReference type="InterPro" id="IPR041527">
    <property type="entry name" value="YhcG_N"/>
</dbReference>
<dbReference type="PANTHER" id="PTHR30547">
    <property type="entry name" value="UNCHARACTERIZED PROTEIN YHCG-RELATED"/>
    <property type="match status" value="1"/>
</dbReference>
<sequence>MLSPTVVSDIKSIINTAREKAIRAVDTERVLMYWHIGQRIFLEEQQGKERADYGRYLIKSLSEKLEPEYGTGFSFRHLNWYRQFYRTFPIVNALRSQLSWTHYRLLIRLESQDKIEFYIAEVVKNNWSSRQLERQISGPSPC</sequence>
<name>A0A1W2C0R7_9SPHI</name>
<organism evidence="2 3">
    <name type="scientific">Pedobacter nyackensis</name>
    <dbReference type="NCBI Taxonomy" id="475255"/>
    <lineage>
        <taxon>Bacteria</taxon>
        <taxon>Pseudomonadati</taxon>
        <taxon>Bacteroidota</taxon>
        <taxon>Sphingobacteriia</taxon>
        <taxon>Sphingobacteriales</taxon>
        <taxon>Sphingobacteriaceae</taxon>
        <taxon>Pedobacter</taxon>
    </lineage>
</organism>
<feature type="domain" description="YhcG N-terminal" evidence="1">
    <location>
        <begin position="9"/>
        <end position="137"/>
    </location>
</feature>
<evidence type="ECO:0000259" key="1">
    <source>
        <dbReference type="Pfam" id="PF17761"/>
    </source>
</evidence>
<protein>
    <recommendedName>
        <fullName evidence="1">YhcG N-terminal domain-containing protein</fullName>
    </recommendedName>
</protein>
<proteinExistence type="predicted"/>
<dbReference type="AlphaFoldDB" id="A0A1W2C0R7"/>
<reference evidence="2 3" key="1">
    <citation type="submission" date="2017-04" db="EMBL/GenBank/DDBJ databases">
        <authorList>
            <person name="Afonso C.L."/>
            <person name="Miller P.J."/>
            <person name="Scott M.A."/>
            <person name="Spackman E."/>
            <person name="Goraichik I."/>
            <person name="Dimitrov K.M."/>
            <person name="Suarez D.L."/>
            <person name="Swayne D.E."/>
        </authorList>
    </citation>
    <scope>NUCLEOTIDE SEQUENCE [LARGE SCALE GENOMIC DNA]</scope>
    <source>
        <strain evidence="2 3">DSM 19625</strain>
    </source>
</reference>
<gene>
    <name evidence="2" type="ORF">SAMN04488101_10311</name>
</gene>
<dbReference type="PANTHER" id="PTHR30547:SF5">
    <property type="entry name" value="NUCLEASE YHCG-RELATED"/>
    <property type="match status" value="1"/>
</dbReference>
<dbReference type="EMBL" id="FWYB01000003">
    <property type="protein sequence ID" value="SMC78502.1"/>
    <property type="molecule type" value="Genomic_DNA"/>
</dbReference>
<keyword evidence="3" id="KW-1185">Reference proteome</keyword>
<dbReference type="STRING" id="475255.SAMN04488101_10311"/>
<dbReference type="RefSeq" id="WP_084288809.1">
    <property type="nucleotide sequence ID" value="NZ_FWYB01000003.1"/>
</dbReference>
<evidence type="ECO:0000313" key="2">
    <source>
        <dbReference type="EMBL" id="SMC78502.1"/>
    </source>
</evidence>
<dbReference type="OrthoDB" id="9801263at2"/>
<accession>A0A1W2C0R7</accession>
<dbReference type="Pfam" id="PF17761">
    <property type="entry name" value="DUF1016_N"/>
    <property type="match status" value="1"/>
</dbReference>
<dbReference type="InterPro" id="IPR053148">
    <property type="entry name" value="PD-DEXK-like_domain"/>
</dbReference>